<dbReference type="Proteomes" id="UP000653477">
    <property type="component" value="Unassembled WGS sequence"/>
</dbReference>
<organism evidence="1 2">
    <name type="scientific">Porphyromonas pasteri</name>
    <dbReference type="NCBI Taxonomy" id="1583331"/>
    <lineage>
        <taxon>Bacteria</taxon>
        <taxon>Pseudomonadati</taxon>
        <taxon>Bacteroidota</taxon>
        <taxon>Bacteroidia</taxon>
        <taxon>Bacteroidales</taxon>
        <taxon>Porphyromonadaceae</taxon>
        <taxon>Porphyromonas</taxon>
    </lineage>
</organism>
<sequence length="44" mass="4750">MNVNKLPYEAPVADPFKLSAAPMDICVQFSGDADFGDFEEGEAL</sequence>
<proteinExistence type="predicted"/>
<protein>
    <submittedName>
        <fullName evidence="1">Uncharacterized protein</fullName>
    </submittedName>
</protein>
<evidence type="ECO:0000313" key="2">
    <source>
        <dbReference type="Proteomes" id="UP000653477"/>
    </source>
</evidence>
<dbReference type="EMBL" id="BMPU01000005">
    <property type="protein sequence ID" value="GGM56916.1"/>
    <property type="molecule type" value="Genomic_DNA"/>
</dbReference>
<keyword evidence="2" id="KW-1185">Reference proteome</keyword>
<reference evidence="2" key="1">
    <citation type="journal article" date="2019" name="Int. J. Syst. Evol. Microbiol.">
        <title>The Global Catalogue of Microorganisms (GCM) 10K type strain sequencing project: providing services to taxonomists for standard genome sequencing and annotation.</title>
        <authorList>
            <consortium name="The Broad Institute Genomics Platform"/>
            <consortium name="The Broad Institute Genome Sequencing Center for Infectious Disease"/>
            <person name="Wu L."/>
            <person name="Ma J."/>
        </authorList>
    </citation>
    <scope>NUCLEOTIDE SEQUENCE [LARGE SCALE GENOMIC DNA]</scope>
    <source>
        <strain evidence="2">JCM 30531</strain>
    </source>
</reference>
<name>A0ABQ2H9G7_9PORP</name>
<evidence type="ECO:0000313" key="1">
    <source>
        <dbReference type="EMBL" id="GGM56916.1"/>
    </source>
</evidence>
<dbReference type="RefSeq" id="WP_262499343.1">
    <property type="nucleotide sequence ID" value="NZ_BMPU01000005.1"/>
</dbReference>
<comment type="caution">
    <text evidence="1">The sequence shown here is derived from an EMBL/GenBank/DDBJ whole genome shotgun (WGS) entry which is preliminary data.</text>
</comment>
<gene>
    <name evidence="1" type="ORF">GCM10007088_14750</name>
</gene>
<accession>A0ABQ2H9G7</accession>